<dbReference type="Gene3D" id="3.20.20.370">
    <property type="entry name" value="Glycoside hydrolase/deacetylase"/>
    <property type="match status" value="1"/>
</dbReference>
<evidence type="ECO:0000313" key="3">
    <source>
        <dbReference type="Proteomes" id="UP000231267"/>
    </source>
</evidence>
<proteinExistence type="predicted"/>
<keyword evidence="1" id="KW-0812">Transmembrane</keyword>
<dbReference type="GO" id="GO:0005975">
    <property type="term" value="P:carbohydrate metabolic process"/>
    <property type="evidence" value="ECO:0007669"/>
    <property type="project" value="InterPro"/>
</dbReference>
<evidence type="ECO:0000313" key="2">
    <source>
        <dbReference type="EMBL" id="PIW66296.1"/>
    </source>
</evidence>
<name>A0A2J0LNI6_9BACT</name>
<dbReference type="SUPFAM" id="SSF88713">
    <property type="entry name" value="Glycoside hydrolase/deacetylase"/>
    <property type="match status" value="1"/>
</dbReference>
<protein>
    <recommendedName>
        <fullName evidence="4">Divergent polysaccharide deacetylase family protein</fullName>
    </recommendedName>
</protein>
<dbReference type="InterPro" id="IPR006837">
    <property type="entry name" value="Divergent_DAC"/>
</dbReference>
<dbReference type="PANTHER" id="PTHR30105:SF2">
    <property type="entry name" value="DIVERGENT POLYSACCHARIDE DEACETYLASE SUPERFAMILY"/>
    <property type="match status" value="1"/>
</dbReference>
<organism evidence="2 3">
    <name type="scientific">Candidatus Taenaricola geysiri</name>
    <dbReference type="NCBI Taxonomy" id="1974752"/>
    <lineage>
        <taxon>Bacteria</taxon>
        <taxon>Pseudomonadati</taxon>
        <taxon>Candidatus Omnitrophota</taxon>
        <taxon>Candidatus Taenaricola</taxon>
    </lineage>
</organism>
<evidence type="ECO:0000256" key="1">
    <source>
        <dbReference type="SAM" id="Phobius"/>
    </source>
</evidence>
<dbReference type="Pfam" id="PF04748">
    <property type="entry name" value="Polysacc_deac_2"/>
    <property type="match status" value="1"/>
</dbReference>
<keyword evidence="1" id="KW-1133">Transmembrane helix</keyword>
<dbReference type="EMBL" id="PFGP01000096">
    <property type="protein sequence ID" value="PIW66296.1"/>
    <property type="molecule type" value="Genomic_DNA"/>
</dbReference>
<feature type="transmembrane region" description="Helical" evidence="1">
    <location>
        <begin position="12"/>
        <end position="32"/>
    </location>
</feature>
<dbReference type="PANTHER" id="PTHR30105">
    <property type="entry name" value="UNCHARACTERIZED YIBQ-RELATED"/>
    <property type="match status" value="1"/>
</dbReference>
<dbReference type="InterPro" id="IPR011330">
    <property type="entry name" value="Glyco_hydro/deAcase_b/a-brl"/>
</dbReference>
<dbReference type="Proteomes" id="UP000231267">
    <property type="component" value="Unassembled WGS sequence"/>
</dbReference>
<evidence type="ECO:0008006" key="4">
    <source>
        <dbReference type="Google" id="ProtNLM"/>
    </source>
</evidence>
<reference evidence="2 3" key="1">
    <citation type="submission" date="2017-09" db="EMBL/GenBank/DDBJ databases">
        <title>Depth-based differentiation of microbial function through sediment-hosted aquifers and enrichment of novel symbionts in the deep terrestrial subsurface.</title>
        <authorList>
            <person name="Probst A.J."/>
            <person name="Ladd B."/>
            <person name="Jarett J.K."/>
            <person name="Geller-Mcgrath D.E."/>
            <person name="Sieber C.M."/>
            <person name="Emerson J.B."/>
            <person name="Anantharaman K."/>
            <person name="Thomas B.C."/>
            <person name="Malmstrom R."/>
            <person name="Stieglmeier M."/>
            <person name="Klingl A."/>
            <person name="Woyke T."/>
            <person name="Ryan C.M."/>
            <person name="Banfield J.F."/>
        </authorList>
    </citation>
    <scope>NUCLEOTIDE SEQUENCE [LARGE SCALE GENOMIC DNA]</scope>
    <source>
        <strain evidence="2">CG12_big_fil_rev_8_21_14_0_65_43_15</strain>
    </source>
</reference>
<sequence length="276" mass="31158">MAKNRKTKFNIFIYILAGFIVFQTVSIGFLFVKNLKLRKEISVKKIQASPARQKVKITAKAAIVLDDWGYNKKNLQALLGIKKPVTISVLPNLPYSKTIAETAHENLIEVILHLPLEAYDKTKRPEKDTICVGMSSKEVLLRLEKGINSVPYAGGVSNHTGSKATENYELMKIILNSLKKKNLFFLDSLVTNNSVCEKAARDTGVRFAKRSVFLDNQNNLQYITNQLRQVIAEAKLNKTAVGIGHDRPLTIKVINQMLREFQREGVELIYLSEVVR</sequence>
<comment type="caution">
    <text evidence="2">The sequence shown here is derived from an EMBL/GenBank/DDBJ whole genome shotgun (WGS) entry which is preliminary data.</text>
</comment>
<dbReference type="AlphaFoldDB" id="A0A2J0LNI6"/>
<gene>
    <name evidence="2" type="ORF">COW11_04105</name>
</gene>
<keyword evidence="1" id="KW-0472">Membrane</keyword>
<dbReference type="CDD" id="cd10936">
    <property type="entry name" value="CE4_DAC2"/>
    <property type="match status" value="1"/>
</dbReference>
<accession>A0A2J0LNI6</accession>